<dbReference type="InterPro" id="IPR013148">
    <property type="entry name" value="Glyco_hydro_32_N"/>
</dbReference>
<dbReference type="InterPro" id="IPR051214">
    <property type="entry name" value="GH32_Enzymes"/>
</dbReference>
<protein>
    <recommendedName>
        <fullName evidence="4 8">Sucrose-6-phosphate hydrolase</fullName>
        <ecNumber evidence="3 8">3.2.1.26</ecNumber>
    </recommendedName>
    <alternativeName>
        <fullName evidence="7 9">Invertase</fullName>
    </alternativeName>
</protein>
<evidence type="ECO:0000259" key="10">
    <source>
        <dbReference type="Pfam" id="PF00251"/>
    </source>
</evidence>
<evidence type="ECO:0000313" key="13">
    <source>
        <dbReference type="Proteomes" id="UP001179600"/>
    </source>
</evidence>
<dbReference type="PANTHER" id="PTHR43101">
    <property type="entry name" value="BETA-FRUCTOSIDASE"/>
    <property type="match status" value="1"/>
</dbReference>
<dbReference type="SUPFAM" id="SSF49899">
    <property type="entry name" value="Concanavalin A-like lectins/glucanases"/>
    <property type="match status" value="1"/>
</dbReference>
<dbReference type="Gene3D" id="2.115.10.20">
    <property type="entry name" value="Glycosyl hydrolase domain, family 43"/>
    <property type="match status" value="1"/>
</dbReference>
<dbReference type="Proteomes" id="UP001179600">
    <property type="component" value="Chromosome"/>
</dbReference>
<dbReference type="GO" id="GO:0005975">
    <property type="term" value="P:carbohydrate metabolic process"/>
    <property type="evidence" value="ECO:0007669"/>
    <property type="project" value="InterPro"/>
</dbReference>
<evidence type="ECO:0000256" key="1">
    <source>
        <dbReference type="ARBA" id="ARBA00004914"/>
    </source>
</evidence>
<feature type="domain" description="Glycosyl hydrolase family 32 C-terminal" evidence="11">
    <location>
        <begin position="372"/>
        <end position="473"/>
    </location>
</feature>
<dbReference type="PANTHER" id="PTHR43101:SF1">
    <property type="entry name" value="BETA-FRUCTOSIDASE"/>
    <property type="match status" value="1"/>
</dbReference>
<comment type="function">
    <text evidence="9">Enables the bacterium to metabolize sucrose as a sole carbon source.</text>
</comment>
<accession>A0AAF0BCH8</accession>
<evidence type="ECO:0000313" key="12">
    <source>
        <dbReference type="EMBL" id="WCG22683.1"/>
    </source>
</evidence>
<comment type="pathway">
    <text evidence="1 9">Glycan biosynthesis; sucrose metabolism.</text>
</comment>
<dbReference type="InterPro" id="IPR006232">
    <property type="entry name" value="Suc6P_hydrolase"/>
</dbReference>
<keyword evidence="9" id="KW-0963">Cytoplasm</keyword>
<dbReference type="SMART" id="SM00640">
    <property type="entry name" value="Glyco_32"/>
    <property type="match status" value="1"/>
</dbReference>
<name>A0AAF0BCH8_9ENTE</name>
<evidence type="ECO:0000256" key="2">
    <source>
        <dbReference type="ARBA" id="ARBA00009902"/>
    </source>
</evidence>
<dbReference type="NCBIfam" id="TIGR01322">
    <property type="entry name" value="scrB_fam"/>
    <property type="match status" value="1"/>
</dbReference>
<dbReference type="InterPro" id="IPR001362">
    <property type="entry name" value="Glyco_hydro_32"/>
</dbReference>
<comment type="similarity">
    <text evidence="2 8">Belongs to the glycosyl hydrolase 32 family.</text>
</comment>
<dbReference type="InterPro" id="IPR013189">
    <property type="entry name" value="Glyco_hydro_32_C"/>
</dbReference>
<gene>
    <name evidence="12" type="ORF">PML95_09910</name>
</gene>
<proteinExistence type="inferred from homology"/>
<dbReference type="Pfam" id="PF08244">
    <property type="entry name" value="Glyco_hydro_32C"/>
    <property type="match status" value="1"/>
</dbReference>
<dbReference type="GO" id="GO:0004564">
    <property type="term" value="F:beta-fructofuranosidase activity"/>
    <property type="evidence" value="ECO:0007669"/>
    <property type="project" value="UniProtKB-EC"/>
</dbReference>
<dbReference type="Gene3D" id="2.60.120.560">
    <property type="entry name" value="Exo-inulinase, domain 1"/>
    <property type="match status" value="1"/>
</dbReference>
<sequence length="490" mass="56919">MLYTTEQANKFIEENQDKMIETYRPKYHLTPPVGWMNDPNGFVYFKGEYHLFYQHYPYQSVWGPMHWGHAKSKDLIHWEHLPVALAPEENYEIDGCFSGSAIEKDGKLYLMYTGHYERNGERRETQCLAYSEDGIHFKKYEKNPVIDESHIEGVADIADFRDPKVFEHDNKYYCVVASKTSDERGRILLFQSSDLINWEYVSILLEGEEQEGIMWECPDLFQLDGKDVLIMSPIAMLPEKYAFHNRSSTIAFIGQVDWQKGEFHVENSHEIDSGLDFYAPQTCEDDEGQRIMVAWMQMWDRNMPTNDLKHGWVGSMTLPRKLNVSENRLIQTPILSVEESFVSISNFKNITLNENSDSFYQILPCASSIKLHVEEFNKANVTIKIGSEEEYVEIILNNSDKLMTIDRSQSGYDIVGAESKPLRSRSYELLKDTYVIEIFVDVSTLEVFLDDATTFSLNFYQKQPKLRLEMTSSSDVMIDCLDIKELDESC</sequence>
<keyword evidence="9" id="KW-0119">Carbohydrate metabolism</keyword>
<feature type="domain" description="Glycosyl hydrolase family 32 N-terminal" evidence="10">
    <location>
        <begin position="28"/>
        <end position="333"/>
    </location>
</feature>
<evidence type="ECO:0000256" key="3">
    <source>
        <dbReference type="ARBA" id="ARBA00012758"/>
    </source>
</evidence>
<comment type="catalytic activity">
    <reaction evidence="8">
        <text>Hydrolysis of terminal non-reducing beta-D-fructofuranoside residues in beta-D-fructofuranosides.</text>
        <dbReference type="EC" id="3.2.1.26"/>
    </reaction>
</comment>
<evidence type="ECO:0000256" key="6">
    <source>
        <dbReference type="ARBA" id="ARBA00023295"/>
    </source>
</evidence>
<dbReference type="InterPro" id="IPR023296">
    <property type="entry name" value="Glyco_hydro_beta-prop_sf"/>
</dbReference>
<dbReference type="EMBL" id="CP116507">
    <property type="protein sequence ID" value="WCG22683.1"/>
    <property type="molecule type" value="Genomic_DNA"/>
</dbReference>
<comment type="subcellular location">
    <subcellularLocation>
        <location evidence="9">Cytoplasm</location>
    </subcellularLocation>
</comment>
<evidence type="ECO:0000256" key="9">
    <source>
        <dbReference type="RuleBase" id="RU365015"/>
    </source>
</evidence>
<evidence type="ECO:0000256" key="7">
    <source>
        <dbReference type="ARBA" id="ARBA00033367"/>
    </source>
</evidence>
<keyword evidence="5 8" id="KW-0378">Hydrolase</keyword>
<dbReference type="EC" id="3.2.1.26" evidence="3 8"/>
<dbReference type="GO" id="GO:0005737">
    <property type="term" value="C:cytoplasm"/>
    <property type="evidence" value="ECO:0007669"/>
    <property type="project" value="UniProtKB-SubCell"/>
</dbReference>
<keyword evidence="6 8" id="KW-0326">Glycosidase</keyword>
<evidence type="ECO:0000256" key="8">
    <source>
        <dbReference type="RuleBase" id="RU362110"/>
    </source>
</evidence>
<dbReference type="PROSITE" id="PS00609">
    <property type="entry name" value="GLYCOSYL_HYDROL_F32"/>
    <property type="match status" value="1"/>
</dbReference>
<evidence type="ECO:0000259" key="11">
    <source>
        <dbReference type="Pfam" id="PF08244"/>
    </source>
</evidence>
<dbReference type="RefSeq" id="WP_126760745.1">
    <property type="nucleotide sequence ID" value="NZ_CP116507.1"/>
</dbReference>
<dbReference type="Pfam" id="PF00251">
    <property type="entry name" value="Glyco_hydro_32N"/>
    <property type="match status" value="1"/>
</dbReference>
<evidence type="ECO:0000256" key="5">
    <source>
        <dbReference type="ARBA" id="ARBA00022801"/>
    </source>
</evidence>
<reference evidence="12" key="1">
    <citation type="submission" date="2023-01" db="EMBL/GenBank/DDBJ databases">
        <title>Oxazolidinone resistance genes in florfenicol resistant enterococci from beef cattle and veal calves at slaughter.</title>
        <authorList>
            <person name="Biggel M."/>
        </authorList>
    </citation>
    <scope>NUCLEOTIDE SEQUENCE</scope>
    <source>
        <strain evidence="12">K204-1</strain>
    </source>
</reference>
<organism evidence="12 13">
    <name type="scientific">Vagococcus lutrae</name>
    <dbReference type="NCBI Taxonomy" id="81947"/>
    <lineage>
        <taxon>Bacteria</taxon>
        <taxon>Bacillati</taxon>
        <taxon>Bacillota</taxon>
        <taxon>Bacilli</taxon>
        <taxon>Lactobacillales</taxon>
        <taxon>Enterococcaceae</taxon>
        <taxon>Vagococcus</taxon>
    </lineage>
</organism>
<dbReference type="SUPFAM" id="SSF75005">
    <property type="entry name" value="Arabinanase/levansucrase/invertase"/>
    <property type="match status" value="1"/>
</dbReference>
<dbReference type="CDD" id="cd08996">
    <property type="entry name" value="GH32_FFase"/>
    <property type="match status" value="1"/>
</dbReference>
<dbReference type="InterPro" id="IPR013320">
    <property type="entry name" value="ConA-like_dom_sf"/>
</dbReference>
<dbReference type="InterPro" id="IPR018053">
    <property type="entry name" value="Glyco_hydro_32_AS"/>
</dbReference>
<evidence type="ECO:0000256" key="4">
    <source>
        <dbReference type="ARBA" id="ARBA00019623"/>
    </source>
</evidence>
<dbReference type="AlphaFoldDB" id="A0AAF0BCH8"/>